<dbReference type="EMBL" id="PVTH01000009">
    <property type="protein sequence ID" value="PRY50388.1"/>
    <property type="molecule type" value="Genomic_DNA"/>
</dbReference>
<dbReference type="AlphaFoldDB" id="A0A2T0TXX5"/>
<accession>A0A2T0TXX5</accession>
<keyword evidence="2" id="KW-1185">Reference proteome</keyword>
<organism evidence="1 2">
    <name type="scientific">Arcticibacter pallidicorallinus</name>
    <dbReference type="NCBI Taxonomy" id="1259464"/>
    <lineage>
        <taxon>Bacteria</taxon>
        <taxon>Pseudomonadati</taxon>
        <taxon>Bacteroidota</taxon>
        <taxon>Sphingobacteriia</taxon>
        <taxon>Sphingobacteriales</taxon>
        <taxon>Sphingobacteriaceae</taxon>
        <taxon>Arcticibacter</taxon>
    </lineage>
</organism>
<dbReference type="Proteomes" id="UP000238034">
    <property type="component" value="Unassembled WGS sequence"/>
</dbReference>
<evidence type="ECO:0000313" key="1">
    <source>
        <dbReference type="EMBL" id="PRY50388.1"/>
    </source>
</evidence>
<reference evidence="1 2" key="1">
    <citation type="submission" date="2018-03" db="EMBL/GenBank/DDBJ databases">
        <title>Genomic Encyclopedia of Type Strains, Phase III (KMG-III): the genomes of soil and plant-associated and newly described type strains.</title>
        <authorList>
            <person name="Whitman W."/>
        </authorList>
    </citation>
    <scope>NUCLEOTIDE SEQUENCE [LARGE SCALE GENOMIC DNA]</scope>
    <source>
        <strain evidence="1 2">CGMCC 1.9313</strain>
    </source>
</reference>
<name>A0A2T0TXX5_9SPHI</name>
<evidence type="ECO:0000313" key="2">
    <source>
        <dbReference type="Proteomes" id="UP000238034"/>
    </source>
</evidence>
<proteinExistence type="predicted"/>
<comment type="caution">
    <text evidence="1">The sequence shown here is derived from an EMBL/GenBank/DDBJ whole genome shotgun (WGS) entry which is preliminary data.</text>
</comment>
<protein>
    <submittedName>
        <fullName evidence="1">Uncharacterized protein</fullName>
    </submittedName>
</protein>
<gene>
    <name evidence="1" type="ORF">B0I27_109111</name>
</gene>
<sequence length="79" mass="9470">MSYFKLDRPLYRKQVQRRKTMQPKKTQGTVFKIIGYDAFVKKYSVAVFINSTYYGTKLMTKAEMESFKVRTIENKKTRK</sequence>